<protein>
    <submittedName>
        <fullName evidence="1">Uncharacterized protein</fullName>
    </submittedName>
</protein>
<organism evidence="1 2">
    <name type="scientific">Bacillus inaquosorum KCTC 13429</name>
    <dbReference type="NCBI Taxonomy" id="1236548"/>
    <lineage>
        <taxon>Bacteria</taxon>
        <taxon>Bacillati</taxon>
        <taxon>Bacillota</taxon>
        <taxon>Bacilli</taxon>
        <taxon>Bacillales</taxon>
        <taxon>Bacillaceae</taxon>
        <taxon>Bacillus</taxon>
    </lineage>
</organism>
<dbReference type="Proteomes" id="UP000011182">
    <property type="component" value="Unassembled WGS sequence"/>
</dbReference>
<accession>A0A9W5PD43</accession>
<gene>
    <name evidence="1" type="ORF">BSI_17850</name>
</gene>
<evidence type="ECO:0000313" key="2">
    <source>
        <dbReference type="Proteomes" id="UP000011182"/>
    </source>
</evidence>
<reference evidence="1 2" key="1">
    <citation type="journal article" date="2014" name="Syst. Appl. Microbiol.">
        <title>Genomic insights into the taxonomic status of the three subspecies of Bacillus subtilis.</title>
        <authorList>
            <person name="Yi H."/>
            <person name="Chun J."/>
            <person name="Cha C.J."/>
        </authorList>
    </citation>
    <scope>NUCLEOTIDE SEQUENCE [LARGE SCALE GENOMIC DNA]</scope>
    <source>
        <strain evidence="1 2">KCTC 13429</strain>
    </source>
</reference>
<proteinExistence type="predicted"/>
<name>A0A9W5PD43_9BACI</name>
<evidence type="ECO:0000313" key="1">
    <source>
        <dbReference type="EMBL" id="ELS61414.1"/>
    </source>
</evidence>
<dbReference type="AlphaFoldDB" id="A0A9W5PD43"/>
<keyword evidence="2" id="KW-1185">Reference proteome</keyword>
<comment type="caution">
    <text evidence="1">The sequence shown here is derived from an EMBL/GenBank/DDBJ whole genome shotgun (WGS) entry which is preliminary data.</text>
</comment>
<sequence length="37" mass="4450">MDIPITSWELHTMNLQTVKYELANKITKTYPRKDKNK</sequence>
<dbReference type="EMBL" id="AMXN01000003">
    <property type="protein sequence ID" value="ELS61414.1"/>
    <property type="molecule type" value="Genomic_DNA"/>
</dbReference>